<reference evidence="8 9" key="1">
    <citation type="submission" date="2020-01" db="EMBL/GenBank/DDBJ databases">
        <authorList>
            <consortium name="DOE Joint Genome Institute"/>
            <person name="Haridas S."/>
            <person name="Albert R."/>
            <person name="Binder M."/>
            <person name="Bloem J."/>
            <person name="Labutti K."/>
            <person name="Salamov A."/>
            <person name="Andreopoulos B."/>
            <person name="Baker S.E."/>
            <person name="Barry K."/>
            <person name="Bills G."/>
            <person name="Bluhm B.H."/>
            <person name="Cannon C."/>
            <person name="Castanera R."/>
            <person name="Culley D.E."/>
            <person name="Daum C."/>
            <person name="Ezra D."/>
            <person name="Gonzalez J.B."/>
            <person name="Henrissat B."/>
            <person name="Kuo A."/>
            <person name="Liang C."/>
            <person name="Lipzen A."/>
            <person name="Lutzoni F."/>
            <person name="Magnuson J."/>
            <person name="Mondo S."/>
            <person name="Nolan M."/>
            <person name="Ohm R."/>
            <person name="Pangilinan J."/>
            <person name="Park H.-J.H."/>
            <person name="Ramirez L."/>
            <person name="Alfaro M."/>
            <person name="Sun H."/>
            <person name="Tritt A."/>
            <person name="Yoshinaga Y."/>
            <person name="Zwiers L.-H.L."/>
            <person name="Turgeon B.G."/>
            <person name="Goodwin S.B."/>
            <person name="Spatafora J.W."/>
            <person name="Crous P.W."/>
            <person name="Grigoriev I.V."/>
        </authorList>
    </citation>
    <scope>NUCLEOTIDE SEQUENCE [LARGE SCALE GENOMIC DNA]</scope>
    <source>
        <strain evidence="8 9">CBS 611.86</strain>
    </source>
</reference>
<protein>
    <submittedName>
        <fullName evidence="8">Oligopeptide transporter</fullName>
    </submittedName>
</protein>
<dbReference type="OrthoDB" id="8904098at2759"/>
<evidence type="ECO:0000313" key="9">
    <source>
        <dbReference type="Proteomes" id="UP000481861"/>
    </source>
</evidence>
<dbReference type="InterPro" id="IPR000109">
    <property type="entry name" value="POT_fam"/>
</dbReference>
<evidence type="ECO:0000256" key="3">
    <source>
        <dbReference type="ARBA" id="ARBA00022692"/>
    </source>
</evidence>
<keyword evidence="9" id="KW-1185">Reference proteome</keyword>
<feature type="transmembrane region" description="Helical" evidence="7">
    <location>
        <begin position="148"/>
        <end position="166"/>
    </location>
</feature>
<dbReference type="PANTHER" id="PTHR11654">
    <property type="entry name" value="OLIGOPEPTIDE TRANSPORTER-RELATED"/>
    <property type="match status" value="1"/>
</dbReference>
<dbReference type="Pfam" id="PF00854">
    <property type="entry name" value="PTR2"/>
    <property type="match status" value="1"/>
</dbReference>
<dbReference type="InterPro" id="IPR036259">
    <property type="entry name" value="MFS_trans_sf"/>
</dbReference>
<organism evidence="8 9">
    <name type="scientific">Massariosphaeria phaeospora</name>
    <dbReference type="NCBI Taxonomy" id="100035"/>
    <lineage>
        <taxon>Eukaryota</taxon>
        <taxon>Fungi</taxon>
        <taxon>Dikarya</taxon>
        <taxon>Ascomycota</taxon>
        <taxon>Pezizomycotina</taxon>
        <taxon>Dothideomycetes</taxon>
        <taxon>Pleosporomycetidae</taxon>
        <taxon>Pleosporales</taxon>
        <taxon>Pleosporales incertae sedis</taxon>
        <taxon>Massariosphaeria</taxon>
    </lineage>
</organism>
<keyword evidence="4 7" id="KW-1133">Transmembrane helix</keyword>
<name>A0A7C8ID21_9PLEO</name>
<feature type="region of interest" description="Disordered" evidence="6">
    <location>
        <begin position="544"/>
        <end position="572"/>
    </location>
</feature>
<gene>
    <name evidence="8" type="ORF">BDV95DRAFT_677321</name>
</gene>
<feature type="region of interest" description="Disordered" evidence="6">
    <location>
        <begin position="1"/>
        <end position="23"/>
    </location>
</feature>
<keyword evidence="5 7" id="KW-0472">Membrane</keyword>
<evidence type="ECO:0000256" key="5">
    <source>
        <dbReference type="ARBA" id="ARBA00023136"/>
    </source>
</evidence>
<dbReference type="EMBL" id="JAADJZ010000012">
    <property type="protein sequence ID" value="KAF2871030.1"/>
    <property type="molecule type" value="Genomic_DNA"/>
</dbReference>
<comment type="similarity">
    <text evidence="2">Belongs to the major facilitator superfamily. Proton-dependent oligopeptide transporter (POT/PTR) (TC 2.A.17) family.</text>
</comment>
<keyword evidence="3 7" id="KW-0812">Transmembrane</keyword>
<proteinExistence type="inferred from homology"/>
<feature type="transmembrane region" description="Helical" evidence="7">
    <location>
        <begin position="408"/>
        <end position="430"/>
    </location>
</feature>
<evidence type="ECO:0000256" key="7">
    <source>
        <dbReference type="SAM" id="Phobius"/>
    </source>
</evidence>
<evidence type="ECO:0000256" key="6">
    <source>
        <dbReference type="SAM" id="MobiDB-lite"/>
    </source>
</evidence>
<feature type="transmembrane region" description="Helical" evidence="7">
    <location>
        <begin position="233"/>
        <end position="254"/>
    </location>
</feature>
<evidence type="ECO:0000256" key="1">
    <source>
        <dbReference type="ARBA" id="ARBA00004141"/>
    </source>
</evidence>
<feature type="transmembrane region" description="Helical" evidence="7">
    <location>
        <begin position="519"/>
        <end position="539"/>
    </location>
</feature>
<accession>A0A7C8ID21</accession>
<dbReference type="Proteomes" id="UP000481861">
    <property type="component" value="Unassembled WGS sequence"/>
</dbReference>
<feature type="transmembrane region" description="Helical" evidence="7">
    <location>
        <begin position="492"/>
        <end position="513"/>
    </location>
</feature>
<comment type="subcellular location">
    <subcellularLocation>
        <location evidence="1">Membrane</location>
        <topology evidence="1">Multi-pass membrane protein</topology>
    </subcellularLocation>
</comment>
<sequence>MPKSVESRVTPSSSDPEEDSRRLPRVAGKIPWSSWGIILIEFFEKFAMNGTYIVFTNFLQQPLPPGSRTGAGFKGQSGALNLGQQVATGVNYANSFWMSTSPLFGAFIADQYLGRYTTIQWANFISLIGHVVLLVAALPPIIVSPMKAIVPFSIGLILMGVGFGGLKSNMSTLVVEQIPDTKLQISTNKKGHRVLVDPGATRARVLLYFYSMINIGSITGMISGVYAEKFVGFYLSFAVPTVVIIVCPLMLMWVRRRFPDYRSTPPSQSVLGNMFKLCALAMKGQWSWNPVQLYRNLQHPDFWNRVKPSRITNPPAWMTFEDSWIDEVSHGIQACKVFIWYPLLWPAHKQQSSNMTSQAATLRLGSIPNDLLITLNPLFCIILTPIYAHIIYPRLARYGIRFALTKRIALGFLSAAVAMACAATLQHFIYATSPCGRFTSKCRATANADSRLSLWYQLPVYFFIANSEVLAAVTGMQYAFQQAPQNMRSLVMALFLFTQAGASAFAQAMLPLSRDPLLVWNYTTAGGMCVVGAVGVWWCNRGRGDEEPEVEVEKKGSGQQGGRQQDMSAARG</sequence>
<feature type="transmembrane region" description="Helical" evidence="7">
    <location>
        <begin position="121"/>
        <end position="142"/>
    </location>
</feature>
<dbReference type="Gene3D" id="1.20.1250.20">
    <property type="entry name" value="MFS general substrate transporter like domains"/>
    <property type="match status" value="1"/>
</dbReference>
<dbReference type="AlphaFoldDB" id="A0A7C8ID21"/>
<feature type="transmembrane region" description="Helical" evidence="7">
    <location>
        <begin position="205"/>
        <end position="227"/>
    </location>
</feature>
<evidence type="ECO:0000313" key="8">
    <source>
        <dbReference type="EMBL" id="KAF2871030.1"/>
    </source>
</evidence>
<dbReference type="GO" id="GO:0016020">
    <property type="term" value="C:membrane"/>
    <property type="evidence" value="ECO:0007669"/>
    <property type="project" value="UniProtKB-SubCell"/>
</dbReference>
<dbReference type="GO" id="GO:0022857">
    <property type="term" value="F:transmembrane transporter activity"/>
    <property type="evidence" value="ECO:0007669"/>
    <property type="project" value="InterPro"/>
</dbReference>
<dbReference type="SUPFAM" id="SSF103473">
    <property type="entry name" value="MFS general substrate transporter"/>
    <property type="match status" value="1"/>
</dbReference>
<evidence type="ECO:0000256" key="4">
    <source>
        <dbReference type="ARBA" id="ARBA00022989"/>
    </source>
</evidence>
<evidence type="ECO:0000256" key="2">
    <source>
        <dbReference type="ARBA" id="ARBA00005982"/>
    </source>
</evidence>
<comment type="caution">
    <text evidence="8">The sequence shown here is derived from an EMBL/GenBank/DDBJ whole genome shotgun (WGS) entry which is preliminary data.</text>
</comment>